<keyword evidence="2" id="KW-0808">Transferase</keyword>
<dbReference type="PIRSF" id="PIRSF004553">
    <property type="entry name" value="CHP00095"/>
    <property type="match status" value="1"/>
</dbReference>
<dbReference type="CDD" id="cd02440">
    <property type="entry name" value="AdoMet_MTases"/>
    <property type="match status" value="1"/>
</dbReference>
<dbReference type="Gene3D" id="3.40.50.150">
    <property type="entry name" value="Vaccinia Virus protein VP39"/>
    <property type="match status" value="1"/>
</dbReference>
<gene>
    <name evidence="3" type="ORF">Rhe02_25410</name>
</gene>
<proteinExistence type="predicted"/>
<keyword evidence="4" id="KW-1185">Reference proteome</keyword>
<reference evidence="3" key="1">
    <citation type="submission" date="2021-01" db="EMBL/GenBank/DDBJ databases">
        <title>Whole genome shotgun sequence of Rhizocola hellebori NBRC 109834.</title>
        <authorList>
            <person name="Komaki H."/>
            <person name="Tamura T."/>
        </authorList>
    </citation>
    <scope>NUCLEOTIDE SEQUENCE</scope>
    <source>
        <strain evidence="3">NBRC 109834</strain>
    </source>
</reference>
<organism evidence="3 4">
    <name type="scientific">Rhizocola hellebori</name>
    <dbReference type="NCBI Taxonomy" id="1392758"/>
    <lineage>
        <taxon>Bacteria</taxon>
        <taxon>Bacillati</taxon>
        <taxon>Actinomycetota</taxon>
        <taxon>Actinomycetes</taxon>
        <taxon>Micromonosporales</taxon>
        <taxon>Micromonosporaceae</taxon>
        <taxon>Rhizocola</taxon>
    </lineage>
</organism>
<dbReference type="EMBL" id="BONY01000013">
    <property type="protein sequence ID" value="GIH04474.1"/>
    <property type="molecule type" value="Genomic_DNA"/>
</dbReference>
<dbReference type="AlphaFoldDB" id="A0A8J3Q6U4"/>
<dbReference type="Proteomes" id="UP000612899">
    <property type="component" value="Unassembled WGS sequence"/>
</dbReference>
<protein>
    <submittedName>
        <fullName evidence="3">DNA methylase</fullName>
    </submittedName>
</protein>
<dbReference type="GO" id="GO:0003676">
    <property type="term" value="F:nucleic acid binding"/>
    <property type="evidence" value="ECO:0007669"/>
    <property type="project" value="InterPro"/>
</dbReference>
<dbReference type="NCBIfam" id="TIGR00095">
    <property type="entry name" value="16S rRNA (guanine(966)-N(2))-methyltransferase RsmD"/>
    <property type="match status" value="1"/>
</dbReference>
<dbReference type="GO" id="GO:0008168">
    <property type="term" value="F:methyltransferase activity"/>
    <property type="evidence" value="ECO:0007669"/>
    <property type="project" value="UniProtKB-KW"/>
</dbReference>
<comment type="caution">
    <text evidence="3">The sequence shown here is derived from an EMBL/GenBank/DDBJ whole genome shotgun (WGS) entry which is preliminary data.</text>
</comment>
<evidence type="ECO:0000256" key="1">
    <source>
        <dbReference type="ARBA" id="ARBA00022603"/>
    </source>
</evidence>
<dbReference type="PANTHER" id="PTHR43542">
    <property type="entry name" value="METHYLTRANSFERASE"/>
    <property type="match status" value="1"/>
</dbReference>
<dbReference type="InterPro" id="IPR029063">
    <property type="entry name" value="SAM-dependent_MTases_sf"/>
</dbReference>
<dbReference type="InterPro" id="IPR004398">
    <property type="entry name" value="RNA_MeTrfase_RsmD"/>
</dbReference>
<dbReference type="PROSITE" id="PS00092">
    <property type="entry name" value="N6_MTASE"/>
    <property type="match status" value="1"/>
</dbReference>
<dbReference type="SUPFAM" id="SSF53335">
    <property type="entry name" value="S-adenosyl-L-methionine-dependent methyltransferases"/>
    <property type="match status" value="1"/>
</dbReference>
<name>A0A8J3Q6U4_9ACTN</name>
<sequence>MTRIVAGRYGGRRLSAPEGRHTRPTSDRVREALFSTLDSQMDLSGARVIDLFAGSGAVGLEALSRGAAHALLVEHDPKAVKVIRANIAALDAQGQARVVAGKVGGVLAGGNPEQGYDLVFADPPYQVTESEIEEMLAALAGGAWLTDGALIVIERSSRSPEPSWVQGVTGERGRRYGESTLWYGRAEVL</sequence>
<evidence type="ECO:0000256" key="2">
    <source>
        <dbReference type="ARBA" id="ARBA00022679"/>
    </source>
</evidence>
<evidence type="ECO:0000313" key="4">
    <source>
        <dbReference type="Proteomes" id="UP000612899"/>
    </source>
</evidence>
<dbReference type="InterPro" id="IPR002052">
    <property type="entry name" value="DNA_methylase_N6_adenine_CS"/>
</dbReference>
<dbReference type="Pfam" id="PF03602">
    <property type="entry name" value="Cons_hypoth95"/>
    <property type="match status" value="1"/>
</dbReference>
<evidence type="ECO:0000313" key="3">
    <source>
        <dbReference type="EMBL" id="GIH04474.1"/>
    </source>
</evidence>
<dbReference type="RefSeq" id="WP_203908361.1">
    <property type="nucleotide sequence ID" value="NZ_BONY01000013.1"/>
</dbReference>
<keyword evidence="1 3" id="KW-0489">Methyltransferase</keyword>
<accession>A0A8J3Q6U4</accession>
<dbReference type="PANTHER" id="PTHR43542:SF1">
    <property type="entry name" value="METHYLTRANSFERASE"/>
    <property type="match status" value="1"/>
</dbReference>
<dbReference type="GO" id="GO:0031167">
    <property type="term" value="P:rRNA methylation"/>
    <property type="evidence" value="ECO:0007669"/>
    <property type="project" value="InterPro"/>
</dbReference>